<reference evidence="5 6" key="1">
    <citation type="submission" date="2016-02" db="EMBL/GenBank/DDBJ databases">
        <title>Biosynthesis of antibiotic leucinostatins and their inhibition on Phytophthora in bio-control Purpureocillium lilacinum.</title>
        <authorList>
            <person name="Wang G."/>
            <person name="Liu Z."/>
            <person name="Lin R."/>
            <person name="Li E."/>
            <person name="Mao Z."/>
            <person name="Ling J."/>
            <person name="Yin W."/>
            <person name="Xie B."/>
        </authorList>
    </citation>
    <scope>NUCLEOTIDE SEQUENCE [LARGE SCALE GENOMIC DNA]</scope>
    <source>
        <strain evidence="5">PLFJ-1</strain>
    </source>
</reference>
<dbReference type="Pfam" id="PF00106">
    <property type="entry name" value="adh_short"/>
    <property type="match status" value="1"/>
</dbReference>
<evidence type="ECO:0000256" key="3">
    <source>
        <dbReference type="SAM" id="MobiDB-lite"/>
    </source>
</evidence>
<gene>
    <name evidence="5" type="ORF">VFPFJ_10955</name>
</gene>
<dbReference type="GO" id="GO:0016491">
    <property type="term" value="F:oxidoreductase activity"/>
    <property type="evidence" value="ECO:0007669"/>
    <property type="project" value="UniProtKB-KW"/>
</dbReference>
<dbReference type="PANTHER" id="PTHR42901:SF1">
    <property type="entry name" value="ALCOHOL DEHYDROGENASE"/>
    <property type="match status" value="1"/>
</dbReference>
<dbReference type="Proteomes" id="UP000078340">
    <property type="component" value="Unassembled WGS sequence"/>
</dbReference>
<evidence type="ECO:0000256" key="1">
    <source>
        <dbReference type="ARBA" id="ARBA00006484"/>
    </source>
</evidence>
<sequence length="344" mass="36061">MSQPLPSYTKVLHNATYDAINPRLPALSTAGKVVLITGASGGIGRATTSSFAASGPKALVLLGRNLDALSDTAAQVAAADAAADSSRPIVRTHAVDLCDAARLSDIMASVADEFGGIDILVHCAGHLPPIAPLLSVDPANFLKGFETTVTGTLAVAQAVLLANGASPSHEDTRKDAPAPSTDRTPKPVTFINLTSAGALFPSFRGMGTYVTCKLAAIKLLQAMATENPQMHVVNVHPGFLRTNMSAQLEKDVTLPFPYDNISLPSDFLVWVASSEASFLRGKIVYAAWDVNELKELQSDIIAPEGQPGGGDLFLGFQGFPRYIGGRPVGALPHLSRDIPAKDNQ</sequence>
<dbReference type="Gene3D" id="3.40.50.720">
    <property type="entry name" value="NAD(P)-binding Rossmann-like Domain"/>
    <property type="match status" value="1"/>
</dbReference>
<dbReference type="SUPFAM" id="SSF51735">
    <property type="entry name" value="NAD(P)-binding Rossmann-fold domains"/>
    <property type="match status" value="1"/>
</dbReference>
<name>A0A179GB89_PURLI</name>
<dbReference type="SMART" id="SM00822">
    <property type="entry name" value="PKS_KR"/>
    <property type="match status" value="1"/>
</dbReference>
<feature type="domain" description="Ketoreductase" evidence="4">
    <location>
        <begin position="32"/>
        <end position="230"/>
    </location>
</feature>
<dbReference type="CDD" id="cd05233">
    <property type="entry name" value="SDR_c"/>
    <property type="match status" value="1"/>
</dbReference>
<evidence type="ECO:0000259" key="4">
    <source>
        <dbReference type="SMART" id="SM00822"/>
    </source>
</evidence>
<protein>
    <submittedName>
        <fullName evidence="5">NADP(+)-dependent dehydrogenase</fullName>
    </submittedName>
</protein>
<dbReference type="InterPro" id="IPR057326">
    <property type="entry name" value="KR_dom"/>
</dbReference>
<evidence type="ECO:0000313" key="6">
    <source>
        <dbReference type="Proteomes" id="UP000078340"/>
    </source>
</evidence>
<dbReference type="InterPro" id="IPR002347">
    <property type="entry name" value="SDR_fam"/>
</dbReference>
<organism evidence="5 6">
    <name type="scientific">Purpureocillium lilacinum</name>
    <name type="common">Paecilomyces lilacinus</name>
    <dbReference type="NCBI Taxonomy" id="33203"/>
    <lineage>
        <taxon>Eukaryota</taxon>
        <taxon>Fungi</taxon>
        <taxon>Dikarya</taxon>
        <taxon>Ascomycota</taxon>
        <taxon>Pezizomycotina</taxon>
        <taxon>Sordariomycetes</taxon>
        <taxon>Hypocreomycetidae</taxon>
        <taxon>Hypocreales</taxon>
        <taxon>Ophiocordycipitaceae</taxon>
        <taxon>Purpureocillium</taxon>
    </lineage>
</organism>
<accession>A0A179GB89</accession>
<comment type="similarity">
    <text evidence="1">Belongs to the short-chain dehydrogenases/reductases (SDR) family.</text>
</comment>
<evidence type="ECO:0000313" key="5">
    <source>
        <dbReference type="EMBL" id="OAQ74409.1"/>
    </source>
</evidence>
<dbReference type="InterPro" id="IPR036291">
    <property type="entry name" value="NAD(P)-bd_dom_sf"/>
</dbReference>
<feature type="region of interest" description="Disordered" evidence="3">
    <location>
        <begin position="166"/>
        <end position="185"/>
    </location>
</feature>
<evidence type="ECO:0000256" key="2">
    <source>
        <dbReference type="ARBA" id="ARBA00023002"/>
    </source>
</evidence>
<dbReference type="OMA" id="ADFLVWI"/>
<dbReference type="AlphaFoldDB" id="A0A179GB89"/>
<keyword evidence="2" id="KW-0560">Oxidoreductase</keyword>
<comment type="caution">
    <text evidence="5">The sequence shown here is derived from an EMBL/GenBank/DDBJ whole genome shotgun (WGS) entry which is preliminary data.</text>
</comment>
<proteinExistence type="inferred from homology"/>
<dbReference type="PRINTS" id="PR00081">
    <property type="entry name" value="GDHRDH"/>
</dbReference>
<dbReference type="PANTHER" id="PTHR42901">
    <property type="entry name" value="ALCOHOL DEHYDROGENASE"/>
    <property type="match status" value="1"/>
</dbReference>
<dbReference type="EMBL" id="LSBI01000018">
    <property type="protein sequence ID" value="OAQ74409.1"/>
    <property type="molecule type" value="Genomic_DNA"/>
</dbReference>